<sequence>MTCLGTMMTEIGLAQQRLFDDDHQAQCDNQPVEFHESGLGPIHVERVNQRYMAQEEALPANHVPITPAHDSIPRVGLHGTTHSDDWSQSAPSYNIFDSSNQTLSSQLNRTDFLRDSRVTTQTELLQNFELRRWTSMQDVTSSPHDTEPSSSVIAKAARAKSDNIVPNAIQRSPSVDELALPATTEIPKVEKRGRKKKQILPVNDEDVDFPHAASRETPPPKPEKRKPGRPPKTAKVDTAASAERSDAPSHPPESSVIAETAVEYKIIPPQIIPPELNVPERDMQPSPKLKKEPGKKKVKRSMTTSVTLTKTFEPDVEDDVIWIDERPIVPADPEDRPNLHQAESVPDPATAPKKRGRKRKKTAEQLKQEAEAQAKAEAASPLGEINNPEELNETSHNPGISVVLKSSTRNQSPDITNPDFCPEEDTFQEPQASEPELPQPTSPSKELHDELIRPPETPQKPTDPRTPSTKGPGKHSPISSTCKVPYRVGLSKRARIAPLLKIIKR</sequence>
<feature type="compositionally biased region" description="Basic residues" evidence="1">
    <location>
        <begin position="352"/>
        <end position="361"/>
    </location>
</feature>
<accession>A0ABR4HXE7</accession>
<feature type="compositionally biased region" description="Basic and acidic residues" evidence="1">
    <location>
        <begin position="362"/>
        <end position="374"/>
    </location>
</feature>
<dbReference type="Proteomes" id="UP001610334">
    <property type="component" value="Unassembled WGS sequence"/>
</dbReference>
<feature type="compositionally biased region" description="Polar residues" evidence="1">
    <location>
        <begin position="394"/>
        <end position="415"/>
    </location>
</feature>
<proteinExistence type="predicted"/>
<feature type="region of interest" description="Disordered" evidence="1">
    <location>
        <begin position="327"/>
        <end position="485"/>
    </location>
</feature>
<keyword evidence="3" id="KW-1185">Reference proteome</keyword>
<protein>
    <submittedName>
        <fullName evidence="2">Uncharacterized protein</fullName>
    </submittedName>
</protein>
<feature type="region of interest" description="Disordered" evidence="1">
    <location>
        <begin position="189"/>
        <end position="303"/>
    </location>
</feature>
<feature type="compositionally biased region" description="Basic and acidic residues" evidence="1">
    <location>
        <begin position="327"/>
        <end position="338"/>
    </location>
</feature>
<evidence type="ECO:0000313" key="2">
    <source>
        <dbReference type="EMBL" id="KAL2819764.1"/>
    </source>
</evidence>
<evidence type="ECO:0000313" key="3">
    <source>
        <dbReference type="Proteomes" id="UP001610334"/>
    </source>
</evidence>
<name>A0ABR4HXE7_9EURO</name>
<evidence type="ECO:0000256" key="1">
    <source>
        <dbReference type="SAM" id="MobiDB-lite"/>
    </source>
</evidence>
<organism evidence="2 3">
    <name type="scientific">Aspergillus granulosus</name>
    <dbReference type="NCBI Taxonomy" id="176169"/>
    <lineage>
        <taxon>Eukaryota</taxon>
        <taxon>Fungi</taxon>
        <taxon>Dikarya</taxon>
        <taxon>Ascomycota</taxon>
        <taxon>Pezizomycotina</taxon>
        <taxon>Eurotiomycetes</taxon>
        <taxon>Eurotiomycetidae</taxon>
        <taxon>Eurotiales</taxon>
        <taxon>Aspergillaceae</taxon>
        <taxon>Aspergillus</taxon>
        <taxon>Aspergillus subgen. Nidulantes</taxon>
    </lineage>
</organism>
<comment type="caution">
    <text evidence="2">The sequence shown here is derived from an EMBL/GenBank/DDBJ whole genome shotgun (WGS) entry which is preliminary data.</text>
</comment>
<dbReference type="EMBL" id="JBFXLT010000009">
    <property type="protein sequence ID" value="KAL2819764.1"/>
    <property type="molecule type" value="Genomic_DNA"/>
</dbReference>
<reference evidence="2 3" key="1">
    <citation type="submission" date="2024-07" db="EMBL/GenBank/DDBJ databases">
        <title>Section-level genome sequencing and comparative genomics of Aspergillus sections Usti and Cavernicolus.</title>
        <authorList>
            <consortium name="Lawrence Berkeley National Laboratory"/>
            <person name="Nybo J.L."/>
            <person name="Vesth T.C."/>
            <person name="Theobald S."/>
            <person name="Frisvad J.C."/>
            <person name="Larsen T.O."/>
            <person name="Kjaerboelling I."/>
            <person name="Rothschild-Mancinelli K."/>
            <person name="Lyhne E.K."/>
            <person name="Kogle M.E."/>
            <person name="Barry K."/>
            <person name="Clum A."/>
            <person name="Na H."/>
            <person name="Ledsgaard L."/>
            <person name="Lin J."/>
            <person name="Lipzen A."/>
            <person name="Kuo A."/>
            <person name="Riley R."/>
            <person name="Mondo S."/>
            <person name="Labutti K."/>
            <person name="Haridas S."/>
            <person name="Pangalinan J."/>
            <person name="Salamov A.A."/>
            <person name="Simmons B.A."/>
            <person name="Magnuson J.K."/>
            <person name="Chen J."/>
            <person name="Drula E."/>
            <person name="Henrissat B."/>
            <person name="Wiebenga A."/>
            <person name="Lubbers R.J."/>
            <person name="Gomes A.C."/>
            <person name="Makela M.R."/>
            <person name="Stajich J."/>
            <person name="Grigoriev I.V."/>
            <person name="Mortensen U.H."/>
            <person name="De Vries R.P."/>
            <person name="Baker S.E."/>
            <person name="Andersen M.R."/>
        </authorList>
    </citation>
    <scope>NUCLEOTIDE SEQUENCE [LARGE SCALE GENOMIC DNA]</scope>
    <source>
        <strain evidence="2 3">CBS 588.65</strain>
    </source>
</reference>
<gene>
    <name evidence="2" type="ORF">BJX63DRAFT_361253</name>
</gene>